<sequence>MTALDYLEIIQRLCEKTGSAGKSATQPPKEVGAAAKPTGKPVLDIYVTEEFVDAAEPSEAWARAFSGDEEQLVLQPVERDLATVVLSVNEEKRATFTLNHPTSVQHGVQTLPGPCFPSMPPSASLIIHVLIALSHWSWHLRRMPDSRPFQKDIDLEFYKLRFTDHYTKEGDAIFEPNSPNLNESGEFDFVARLDDLYGLRIVNRSAQDLYARLFIFSPTSLDICEKSLLKIGPASSVPTIPKNGHLTIGYGSGGQSPFMFLVDPPMECDITIFKLFVSNTPAEFQSLEQQGPFGSGRVHISSNEIQDPVDEGYLWDAFTFTLIQRQDSKGNE</sequence>
<organism evidence="1 3">
    <name type="scientific">Rhizoctonia solani</name>
    <dbReference type="NCBI Taxonomy" id="456999"/>
    <lineage>
        <taxon>Eukaryota</taxon>
        <taxon>Fungi</taxon>
        <taxon>Dikarya</taxon>
        <taxon>Basidiomycota</taxon>
        <taxon>Agaricomycotina</taxon>
        <taxon>Agaricomycetes</taxon>
        <taxon>Cantharellales</taxon>
        <taxon>Ceratobasidiaceae</taxon>
        <taxon>Rhizoctonia</taxon>
    </lineage>
</organism>
<dbReference type="Proteomes" id="UP000663850">
    <property type="component" value="Unassembled WGS sequence"/>
</dbReference>
<dbReference type="AlphaFoldDB" id="A0A8H3C933"/>
<reference evidence="1" key="1">
    <citation type="submission" date="2021-01" db="EMBL/GenBank/DDBJ databases">
        <authorList>
            <person name="Kaushik A."/>
        </authorList>
    </citation>
    <scope>NUCLEOTIDE SEQUENCE</scope>
    <source>
        <strain evidence="2">AG5</strain>
        <strain evidence="1">Type strain: AG8-Rh-89/</strain>
    </source>
</reference>
<accession>A0A8H3C933</accession>
<evidence type="ECO:0000313" key="2">
    <source>
        <dbReference type="EMBL" id="CAE7124597.1"/>
    </source>
</evidence>
<dbReference type="EMBL" id="CAJMWZ010003608">
    <property type="protein sequence ID" value="CAE6476657.1"/>
    <property type="molecule type" value="Genomic_DNA"/>
</dbReference>
<dbReference type="Proteomes" id="UP000663827">
    <property type="component" value="Unassembled WGS sequence"/>
</dbReference>
<dbReference type="EMBL" id="CAJNJQ010001170">
    <property type="protein sequence ID" value="CAE7124597.1"/>
    <property type="molecule type" value="Genomic_DNA"/>
</dbReference>
<comment type="caution">
    <text evidence="1">The sequence shown here is derived from an EMBL/GenBank/DDBJ whole genome shotgun (WGS) entry which is preliminary data.</text>
</comment>
<proteinExistence type="predicted"/>
<evidence type="ECO:0000313" key="1">
    <source>
        <dbReference type="EMBL" id="CAE6476657.1"/>
    </source>
</evidence>
<evidence type="ECO:0000313" key="3">
    <source>
        <dbReference type="Proteomes" id="UP000663850"/>
    </source>
</evidence>
<protein>
    <submittedName>
        <fullName evidence="1">Uncharacterized protein</fullName>
    </submittedName>
</protein>
<name>A0A8H3C933_9AGAM</name>
<gene>
    <name evidence="2" type="ORF">RDB_LOCUS58608</name>
    <name evidence="1" type="ORF">RDB_LOCUS69790</name>
</gene>